<protein>
    <recommendedName>
        <fullName evidence="2">asparaginase</fullName>
        <ecNumber evidence="2">3.5.1.1</ecNumber>
    </recommendedName>
</protein>
<dbReference type="PIRSF" id="PIRSF001220">
    <property type="entry name" value="L-ASNase_gatD"/>
    <property type="match status" value="1"/>
</dbReference>
<dbReference type="SMART" id="SM00870">
    <property type="entry name" value="Asparaginase"/>
    <property type="match status" value="1"/>
</dbReference>
<evidence type="ECO:0000256" key="3">
    <source>
        <dbReference type="ARBA" id="ARBA00022801"/>
    </source>
</evidence>
<dbReference type="EC" id="3.5.1.1" evidence="2"/>
<dbReference type="InterPro" id="IPR027475">
    <property type="entry name" value="Asparaginase/glutaminase_AS2"/>
</dbReference>
<feature type="binding site" evidence="6">
    <location>
        <position position="124"/>
    </location>
    <ligand>
        <name>substrate</name>
    </ligand>
</feature>
<dbReference type="InterPro" id="IPR027473">
    <property type="entry name" value="L-asparaginase_C"/>
</dbReference>
<dbReference type="PANTHER" id="PTHR11707">
    <property type="entry name" value="L-ASPARAGINASE"/>
    <property type="match status" value="1"/>
</dbReference>
<dbReference type="CDD" id="cd08964">
    <property type="entry name" value="L-asparaginase_II"/>
    <property type="match status" value="1"/>
</dbReference>
<feature type="domain" description="L-asparaginase N-terminal" evidence="11">
    <location>
        <begin position="70"/>
        <end position="261"/>
    </location>
</feature>
<dbReference type="FunFam" id="3.40.50.1170:FF:000001">
    <property type="entry name" value="L-asparaginase 2"/>
    <property type="match status" value="1"/>
</dbReference>
<dbReference type="NCBIfam" id="TIGR00520">
    <property type="entry name" value="asnASE_II"/>
    <property type="match status" value="1"/>
</dbReference>
<evidence type="ECO:0000256" key="8">
    <source>
        <dbReference type="PROSITE-ProRule" id="PRU10100"/>
    </source>
</evidence>
<dbReference type="PRINTS" id="PR00139">
    <property type="entry name" value="ASNGLNASE"/>
</dbReference>
<dbReference type="OrthoDB" id="542841at2759"/>
<evidence type="ECO:0000256" key="6">
    <source>
        <dbReference type="PIRSR" id="PIRSR001220-2"/>
    </source>
</evidence>
<dbReference type="PANTHER" id="PTHR11707:SF28">
    <property type="entry name" value="60 KDA LYSOPHOSPHOLIPASE"/>
    <property type="match status" value="1"/>
</dbReference>
<dbReference type="InterPro" id="IPR036152">
    <property type="entry name" value="Asp/glu_Ase-like_sf"/>
</dbReference>
<dbReference type="GO" id="GO:0004067">
    <property type="term" value="F:asparaginase activity"/>
    <property type="evidence" value="ECO:0007669"/>
    <property type="project" value="UniProtKB-UniRule"/>
</dbReference>
<dbReference type="Pfam" id="PF17763">
    <property type="entry name" value="Asparaginase_C"/>
    <property type="match status" value="1"/>
</dbReference>
<keyword evidence="14" id="KW-1185">Reference proteome</keyword>
<proteinExistence type="inferred from homology"/>
<dbReference type="PIRSF" id="PIRSF500176">
    <property type="entry name" value="L_ASNase"/>
    <property type="match status" value="1"/>
</dbReference>
<evidence type="ECO:0000259" key="12">
    <source>
        <dbReference type="Pfam" id="PF17763"/>
    </source>
</evidence>
<evidence type="ECO:0000256" key="4">
    <source>
        <dbReference type="ARBA" id="ARBA00049366"/>
    </source>
</evidence>
<name>A0A9P7B615_RHOMI</name>
<dbReference type="InterPro" id="IPR020827">
    <property type="entry name" value="Asparaginase/glutaminase_AS1"/>
</dbReference>
<dbReference type="InterPro" id="IPR006034">
    <property type="entry name" value="Asparaginase/glutaminase-like"/>
</dbReference>
<feature type="binding site" evidence="6">
    <location>
        <begin position="159"/>
        <end position="160"/>
    </location>
    <ligand>
        <name>substrate</name>
    </ligand>
</feature>
<reference evidence="13 14" key="1">
    <citation type="submission" date="2020-11" db="EMBL/GenBank/DDBJ databases">
        <title>Kefir isolates.</title>
        <authorList>
            <person name="Marcisauskas S."/>
            <person name="Kim Y."/>
            <person name="Blasche S."/>
        </authorList>
    </citation>
    <scope>NUCLEOTIDE SEQUENCE [LARGE SCALE GENOMIC DNA]</scope>
    <source>
        <strain evidence="13 14">KR</strain>
    </source>
</reference>
<evidence type="ECO:0000313" key="13">
    <source>
        <dbReference type="EMBL" id="KAG0660407.1"/>
    </source>
</evidence>
<gene>
    <name evidence="13" type="ORF">C6P46_004587</name>
</gene>
<dbReference type="InterPro" id="IPR037152">
    <property type="entry name" value="L-asparaginase_N_sf"/>
</dbReference>
<feature type="signal peptide" evidence="10">
    <location>
        <begin position="1"/>
        <end position="21"/>
    </location>
</feature>
<keyword evidence="10" id="KW-0732">Signal</keyword>
<dbReference type="PROSITE" id="PS51732">
    <property type="entry name" value="ASN_GLN_ASE_3"/>
    <property type="match status" value="1"/>
</dbReference>
<evidence type="ECO:0000256" key="7">
    <source>
        <dbReference type="PROSITE-ProRule" id="PRU10099"/>
    </source>
</evidence>
<dbReference type="GO" id="GO:0006530">
    <property type="term" value="P:L-asparagine catabolic process"/>
    <property type="evidence" value="ECO:0007669"/>
    <property type="project" value="UniProtKB-ARBA"/>
</dbReference>
<dbReference type="Gene3D" id="3.40.50.40">
    <property type="match status" value="1"/>
</dbReference>
<feature type="active site" evidence="7">
    <location>
        <position position="77"/>
    </location>
</feature>
<feature type="chain" id="PRO_5040126114" description="asparaginase" evidence="10">
    <location>
        <begin position="22"/>
        <end position="415"/>
    </location>
</feature>
<comment type="similarity">
    <text evidence="1 9">Belongs to the asparaginase 1 family.</text>
</comment>
<dbReference type="Gene3D" id="3.40.50.1170">
    <property type="entry name" value="L-asparaginase, N-terminal domain"/>
    <property type="match status" value="1"/>
</dbReference>
<dbReference type="PROSITE" id="PS00144">
    <property type="entry name" value="ASN_GLN_ASE_1"/>
    <property type="match status" value="1"/>
</dbReference>
<dbReference type="InterPro" id="IPR040919">
    <property type="entry name" value="Asparaginase_C"/>
</dbReference>
<evidence type="ECO:0000256" key="5">
    <source>
        <dbReference type="PIRSR" id="PIRSR001220-1"/>
    </source>
</evidence>
<organism evidence="13 14">
    <name type="scientific">Rhodotorula mucilaginosa</name>
    <name type="common">Yeast</name>
    <name type="synonym">Rhodotorula rubra</name>
    <dbReference type="NCBI Taxonomy" id="5537"/>
    <lineage>
        <taxon>Eukaryota</taxon>
        <taxon>Fungi</taxon>
        <taxon>Dikarya</taxon>
        <taxon>Basidiomycota</taxon>
        <taxon>Pucciniomycotina</taxon>
        <taxon>Microbotryomycetes</taxon>
        <taxon>Sporidiobolales</taxon>
        <taxon>Sporidiobolaceae</taxon>
        <taxon>Rhodotorula</taxon>
    </lineage>
</organism>
<dbReference type="AlphaFoldDB" id="A0A9P7B615"/>
<comment type="catalytic activity">
    <reaction evidence="4">
        <text>L-asparagine + H2O = L-aspartate + NH4(+)</text>
        <dbReference type="Rhea" id="RHEA:21016"/>
        <dbReference type="ChEBI" id="CHEBI:15377"/>
        <dbReference type="ChEBI" id="CHEBI:28938"/>
        <dbReference type="ChEBI" id="CHEBI:29991"/>
        <dbReference type="ChEBI" id="CHEBI:58048"/>
        <dbReference type="EC" id="3.5.1.1"/>
    </reaction>
</comment>
<feature type="domain" description="Asparaginase/glutaminase C-terminal" evidence="12">
    <location>
        <begin position="282"/>
        <end position="399"/>
    </location>
</feature>
<feature type="active site" evidence="8">
    <location>
        <position position="159"/>
    </location>
</feature>
<comment type="caution">
    <text evidence="13">The sequence shown here is derived from an EMBL/GenBank/DDBJ whole genome shotgun (WGS) entry which is preliminary data.</text>
</comment>
<sequence length="415" mass="43381">MLFRGSLVVALVALAASSAVAAPLLNVAATADAADATVRNLIVERDYTGGEVQFNITYQSNRAAHLPKTLIMATGGTIAGSGSSNTDSTGYTAGVVGIAALVQAVPEVLAVSNIDGMQVINTGSESLSDAFALHISKLANKALCARDAPYDAVVITHGTDTLEETAYFIDATLQCDKPVVVVGAMRPSTAVSADGPNNLIQAVTTAVTPSSVGRGTLVVMNDRIVEAIYVEKTHANSVDTFKADEQGSVGMLLSDKAFYYHAAAKPTFKKVYDVSKVAALPRVDLFMGYQGADLDLFNASIAKGSKGIVIAGESFVANVTFLLCTGSGSISDIGIANVNAIVDKVPVVRSTKINNGFVVPGAYYPTVISSGVLNPVKTRRLLQILLALGKNSSEIRTEFEEPLKSYINFNVTSAY</sequence>
<evidence type="ECO:0000256" key="2">
    <source>
        <dbReference type="ARBA" id="ARBA00012920"/>
    </source>
</evidence>
<feature type="active site" description="O-isoaspartyl threonine intermediate" evidence="5">
    <location>
        <position position="77"/>
    </location>
</feature>
<dbReference type="InterPro" id="IPR027474">
    <property type="entry name" value="L-asparaginase_N"/>
</dbReference>
<dbReference type="SUPFAM" id="SSF53774">
    <property type="entry name" value="Glutaminase/Asparaginase"/>
    <property type="match status" value="1"/>
</dbReference>
<accession>A0A9P7B615</accession>
<dbReference type="Pfam" id="PF00710">
    <property type="entry name" value="Asparaginase"/>
    <property type="match status" value="1"/>
</dbReference>
<evidence type="ECO:0000259" key="11">
    <source>
        <dbReference type="Pfam" id="PF00710"/>
    </source>
</evidence>
<evidence type="ECO:0000256" key="10">
    <source>
        <dbReference type="SAM" id="SignalP"/>
    </source>
</evidence>
<dbReference type="Proteomes" id="UP000777482">
    <property type="component" value="Unassembled WGS sequence"/>
</dbReference>
<dbReference type="InterPro" id="IPR004550">
    <property type="entry name" value="AsnASE_II"/>
</dbReference>
<evidence type="ECO:0000256" key="9">
    <source>
        <dbReference type="RuleBase" id="RU004456"/>
    </source>
</evidence>
<keyword evidence="3" id="KW-0378">Hydrolase</keyword>
<evidence type="ECO:0000313" key="14">
    <source>
        <dbReference type="Proteomes" id="UP000777482"/>
    </source>
</evidence>
<dbReference type="PROSITE" id="PS00917">
    <property type="entry name" value="ASN_GLN_ASE_2"/>
    <property type="match status" value="1"/>
</dbReference>
<evidence type="ECO:0000256" key="1">
    <source>
        <dbReference type="ARBA" id="ARBA00010518"/>
    </source>
</evidence>
<dbReference type="EMBL" id="PUHQ01000044">
    <property type="protein sequence ID" value="KAG0660407.1"/>
    <property type="molecule type" value="Genomic_DNA"/>
</dbReference>